<evidence type="ECO:0000256" key="1">
    <source>
        <dbReference type="SAM" id="MobiDB-lite"/>
    </source>
</evidence>
<evidence type="ECO:0000313" key="3">
    <source>
        <dbReference type="Proteomes" id="UP000191933"/>
    </source>
</evidence>
<reference evidence="2 3" key="1">
    <citation type="submission" date="2016-01" db="EMBL/GenBank/DDBJ databases">
        <authorList>
            <person name="Regsiter A."/>
            <person name="william w."/>
        </authorList>
    </citation>
    <scope>NUCLEOTIDE SEQUENCE [LARGE SCALE GENOMIC DNA]</scope>
    <source>
        <strain evidence="2 3">CFBP 5494</strain>
    </source>
</reference>
<feature type="region of interest" description="Disordered" evidence="1">
    <location>
        <begin position="1"/>
        <end position="26"/>
    </location>
</feature>
<organism evidence="2 3">
    <name type="scientific">Agrobacterium genomosp. 2 str. CFBP 5494</name>
    <dbReference type="NCBI Taxonomy" id="1183436"/>
    <lineage>
        <taxon>Bacteria</taxon>
        <taxon>Pseudomonadati</taxon>
        <taxon>Pseudomonadota</taxon>
        <taxon>Alphaproteobacteria</taxon>
        <taxon>Hyphomicrobiales</taxon>
        <taxon>Rhizobiaceae</taxon>
        <taxon>Rhizobium/Agrobacterium group</taxon>
        <taxon>Agrobacterium</taxon>
        <taxon>Agrobacterium tumefaciens complex</taxon>
    </lineage>
</organism>
<protein>
    <submittedName>
        <fullName evidence="2">Uncharacterized protein</fullName>
    </submittedName>
</protein>
<proteinExistence type="predicted"/>
<sequence>MRRRRRRRRAAARFRTGDRVPSSHRRRRTLHAFEDGPALDVVDTEAGDFSYEDGSGFGVADSTNVRQIAELLANPFPRSAMGESFEHR</sequence>
<dbReference type="AlphaFoldDB" id="A0A9W5AYW5"/>
<feature type="compositionally biased region" description="Basic residues" evidence="1">
    <location>
        <begin position="1"/>
        <end position="12"/>
    </location>
</feature>
<dbReference type="Proteomes" id="UP000191933">
    <property type="component" value="Unassembled WGS sequence"/>
</dbReference>
<gene>
    <name evidence="2" type="ORF">AGR2A_Cc130016</name>
</gene>
<comment type="caution">
    <text evidence="2">The sequence shown here is derived from an EMBL/GenBank/DDBJ whole genome shotgun (WGS) entry which is preliminary data.</text>
</comment>
<evidence type="ECO:0000313" key="2">
    <source>
        <dbReference type="EMBL" id="CUW88144.1"/>
    </source>
</evidence>
<name>A0A9W5AYW5_9HYPH</name>
<dbReference type="EMBL" id="FBVY01000005">
    <property type="protein sequence ID" value="CUW88144.1"/>
    <property type="molecule type" value="Genomic_DNA"/>
</dbReference>
<keyword evidence="3" id="KW-1185">Reference proteome</keyword>
<accession>A0A9W5AYW5</accession>